<keyword evidence="5 7" id="KW-0813">Transport</keyword>
<evidence type="ECO:0000259" key="9">
    <source>
        <dbReference type="Pfam" id="PF12849"/>
    </source>
</evidence>
<dbReference type="PIRSF" id="PIRSF002756">
    <property type="entry name" value="PstS"/>
    <property type="match status" value="1"/>
</dbReference>
<dbReference type="GO" id="GO:0043190">
    <property type="term" value="C:ATP-binding cassette (ABC) transporter complex"/>
    <property type="evidence" value="ECO:0007669"/>
    <property type="project" value="InterPro"/>
</dbReference>
<comment type="similarity">
    <text evidence="2 7">Belongs to the PstS family.</text>
</comment>
<gene>
    <name evidence="10" type="primary">pstS</name>
    <name evidence="10" type="ORF">FE263_13515</name>
</gene>
<dbReference type="NCBIfam" id="NF008171">
    <property type="entry name" value="PRK10918.1"/>
    <property type="match status" value="1"/>
</dbReference>
<dbReference type="PANTHER" id="PTHR42996">
    <property type="entry name" value="PHOSPHATE-BINDING PROTEIN PSTS"/>
    <property type="match status" value="1"/>
</dbReference>
<dbReference type="PANTHER" id="PTHR42996:SF1">
    <property type="entry name" value="PHOSPHATE-BINDING PROTEIN PSTS"/>
    <property type="match status" value="1"/>
</dbReference>
<dbReference type="InterPro" id="IPR024370">
    <property type="entry name" value="PBP_domain"/>
</dbReference>
<feature type="signal peptide" evidence="8">
    <location>
        <begin position="1"/>
        <end position="24"/>
    </location>
</feature>
<dbReference type="CDD" id="cd13565">
    <property type="entry name" value="PBP2_PstS"/>
    <property type="match status" value="1"/>
</dbReference>
<evidence type="ECO:0000256" key="4">
    <source>
        <dbReference type="ARBA" id="ARBA00021889"/>
    </source>
</evidence>
<dbReference type="GO" id="GO:0042301">
    <property type="term" value="F:phosphate ion binding"/>
    <property type="evidence" value="ECO:0007669"/>
    <property type="project" value="InterPro"/>
</dbReference>
<evidence type="ECO:0000313" key="11">
    <source>
        <dbReference type="Proteomes" id="UP000305654"/>
    </source>
</evidence>
<dbReference type="RefSeq" id="WP_138326540.1">
    <property type="nucleotide sequence ID" value="NZ_VCDI01000004.1"/>
</dbReference>
<sequence>MRAALFALSAGLGLLPLASGAAQAVDITGAGSTFAAPIYGAWSAAARDTLGISLNYQALGSGAGQNQVMARTVDFGASDAPVAAAKLASNKLLQFPTVIGGVVPIVNLPGIAPNQLHLTGEVLAGLFNGDITTWNDRQIAALNPGVALPDIAVAPVHRADGSGTTFVFTSYLSKASANWKSNVGAASSISWPSGAGARGNDGVAAVVRNTRGGLGYVEYAFADKNHLTTVELKDAAGAYVAPNLDSFSKAAAAADWGSAKNFAVDMLNTPGEGAWPIVSATFVLLPTDPKDTTRSGAVIKFFDWAFTHGGPTATSLQYVTLPASVQANVRRAWSQVPGAPAAGR</sequence>
<accession>A0A5R9J3E3</accession>
<dbReference type="AlphaFoldDB" id="A0A5R9J3E3"/>
<dbReference type="EMBL" id="VCDI01000004">
    <property type="protein sequence ID" value="TLU72134.1"/>
    <property type="molecule type" value="Genomic_DNA"/>
</dbReference>
<dbReference type="NCBIfam" id="TIGR00975">
    <property type="entry name" value="3a0107s03"/>
    <property type="match status" value="1"/>
</dbReference>
<evidence type="ECO:0000256" key="6">
    <source>
        <dbReference type="ARBA" id="ARBA00022592"/>
    </source>
</evidence>
<organism evidence="10 11">
    <name type="scientific">Lichenicoccus roseus</name>
    <dbReference type="NCBI Taxonomy" id="2683649"/>
    <lineage>
        <taxon>Bacteria</taxon>
        <taxon>Pseudomonadati</taxon>
        <taxon>Pseudomonadota</taxon>
        <taxon>Alphaproteobacteria</taxon>
        <taxon>Acetobacterales</taxon>
        <taxon>Acetobacteraceae</taxon>
        <taxon>Lichenicoccus</taxon>
    </lineage>
</organism>
<dbReference type="OrthoDB" id="9801510at2"/>
<evidence type="ECO:0000313" key="10">
    <source>
        <dbReference type="EMBL" id="TLU72134.1"/>
    </source>
</evidence>
<reference evidence="10 11" key="1">
    <citation type="submission" date="2019-05" db="EMBL/GenBank/DDBJ databases">
        <authorList>
            <person name="Pankratov T."/>
            <person name="Grouzdev D."/>
        </authorList>
    </citation>
    <scope>NUCLEOTIDE SEQUENCE [LARGE SCALE GENOMIC DNA]</scope>
    <source>
        <strain evidence="10 11">KEBCLARHB70R</strain>
    </source>
</reference>
<comment type="subunit">
    <text evidence="3 7">The complex is composed of two ATP-binding proteins (PstB), two transmembrane proteins (PstC and PstA) and a solute-binding protein (PstS).</text>
</comment>
<feature type="domain" description="PBP" evidence="9">
    <location>
        <begin position="23"/>
        <end position="306"/>
    </location>
</feature>
<dbReference type="InterPro" id="IPR005673">
    <property type="entry name" value="ABC_phos-bd_PstS"/>
</dbReference>
<comment type="function">
    <text evidence="1 7">Part of the ABC transporter complex PstSACB involved in phosphate import.</text>
</comment>
<evidence type="ECO:0000256" key="5">
    <source>
        <dbReference type="ARBA" id="ARBA00022448"/>
    </source>
</evidence>
<keyword evidence="6 7" id="KW-0592">Phosphate transport</keyword>
<protein>
    <recommendedName>
        <fullName evidence="4 7">Phosphate-binding protein PstS</fullName>
    </recommendedName>
</protein>
<evidence type="ECO:0000256" key="2">
    <source>
        <dbReference type="ARBA" id="ARBA00008725"/>
    </source>
</evidence>
<dbReference type="Pfam" id="PF12849">
    <property type="entry name" value="PBP_like_2"/>
    <property type="match status" value="1"/>
</dbReference>
<dbReference type="InterPro" id="IPR050962">
    <property type="entry name" value="Phosphate-bind_PstS"/>
</dbReference>
<dbReference type="Gene3D" id="3.40.190.10">
    <property type="entry name" value="Periplasmic binding protein-like II"/>
    <property type="match status" value="2"/>
</dbReference>
<keyword evidence="8" id="KW-0732">Signal</keyword>
<feature type="chain" id="PRO_5024323770" description="Phosphate-binding protein PstS" evidence="8">
    <location>
        <begin position="25"/>
        <end position="344"/>
    </location>
</feature>
<evidence type="ECO:0000256" key="7">
    <source>
        <dbReference type="PIRNR" id="PIRNR002756"/>
    </source>
</evidence>
<proteinExistence type="inferred from homology"/>
<evidence type="ECO:0000256" key="3">
    <source>
        <dbReference type="ARBA" id="ARBA00011529"/>
    </source>
</evidence>
<name>A0A5R9J3E3_9PROT</name>
<keyword evidence="11" id="KW-1185">Reference proteome</keyword>
<dbReference type="GO" id="GO:0035435">
    <property type="term" value="P:phosphate ion transmembrane transport"/>
    <property type="evidence" value="ECO:0007669"/>
    <property type="project" value="InterPro"/>
</dbReference>
<evidence type="ECO:0000256" key="8">
    <source>
        <dbReference type="SAM" id="SignalP"/>
    </source>
</evidence>
<dbReference type="SUPFAM" id="SSF53850">
    <property type="entry name" value="Periplasmic binding protein-like II"/>
    <property type="match status" value="1"/>
</dbReference>
<dbReference type="Proteomes" id="UP000305654">
    <property type="component" value="Unassembled WGS sequence"/>
</dbReference>
<evidence type="ECO:0000256" key="1">
    <source>
        <dbReference type="ARBA" id="ARBA00002841"/>
    </source>
</evidence>
<comment type="caution">
    <text evidence="10">The sequence shown here is derived from an EMBL/GenBank/DDBJ whole genome shotgun (WGS) entry which is preliminary data.</text>
</comment>